<evidence type="ECO:0000313" key="10">
    <source>
        <dbReference type="Proteomes" id="UP000056968"/>
    </source>
</evidence>
<feature type="transmembrane region" description="Helical" evidence="6">
    <location>
        <begin position="6"/>
        <end position="23"/>
    </location>
</feature>
<dbReference type="KEGG" id="sbd:ATN00_09020"/>
<keyword evidence="5 6" id="KW-0472">Membrane</keyword>
<evidence type="ECO:0000256" key="4">
    <source>
        <dbReference type="ARBA" id="ARBA00022989"/>
    </source>
</evidence>
<dbReference type="GO" id="GO:0005886">
    <property type="term" value="C:plasma membrane"/>
    <property type="evidence" value="ECO:0007669"/>
    <property type="project" value="UniProtKB-SubCell"/>
</dbReference>
<name>A0A0S3EYA9_9SPHN</name>
<feature type="transmembrane region" description="Helical" evidence="6">
    <location>
        <begin position="102"/>
        <end position="123"/>
    </location>
</feature>
<dbReference type="EMBL" id="CP013264">
    <property type="protein sequence ID" value="ALR20429.1"/>
    <property type="molecule type" value="Genomic_DNA"/>
</dbReference>
<keyword evidence="3 6" id="KW-0812">Transmembrane</keyword>
<protein>
    <submittedName>
        <fullName evidence="9">Secretion system protein</fullName>
    </submittedName>
</protein>
<dbReference type="Gene3D" id="1.20.81.30">
    <property type="entry name" value="Type II secretion system (T2SS), domain F"/>
    <property type="match status" value="1"/>
</dbReference>
<evidence type="ECO:0000259" key="8">
    <source>
        <dbReference type="Pfam" id="PF19360"/>
    </source>
</evidence>
<keyword evidence="10" id="KW-1185">Reference proteome</keyword>
<evidence type="ECO:0000256" key="3">
    <source>
        <dbReference type="ARBA" id="ARBA00022692"/>
    </source>
</evidence>
<dbReference type="Pfam" id="PF00482">
    <property type="entry name" value="T2SSF"/>
    <property type="match status" value="1"/>
</dbReference>
<evidence type="ECO:0000313" key="9">
    <source>
        <dbReference type="EMBL" id="ALR20429.1"/>
    </source>
</evidence>
<dbReference type="PANTHER" id="PTHR35007:SF1">
    <property type="entry name" value="PILUS ASSEMBLY PROTEIN"/>
    <property type="match status" value="1"/>
</dbReference>
<dbReference type="Pfam" id="PF19360">
    <property type="entry name" value="TadB_TadC_N"/>
    <property type="match status" value="1"/>
</dbReference>
<organism evidence="9 10">
    <name type="scientific">Sphingobium baderi</name>
    <dbReference type="NCBI Taxonomy" id="1332080"/>
    <lineage>
        <taxon>Bacteria</taxon>
        <taxon>Pseudomonadati</taxon>
        <taxon>Pseudomonadota</taxon>
        <taxon>Alphaproteobacteria</taxon>
        <taxon>Sphingomonadales</taxon>
        <taxon>Sphingomonadaceae</taxon>
        <taxon>Sphingobium</taxon>
    </lineage>
</organism>
<comment type="subcellular location">
    <subcellularLocation>
        <location evidence="1">Cell membrane</location>
        <topology evidence="1">Multi-pass membrane protein</topology>
    </subcellularLocation>
</comment>
<dbReference type="InterPro" id="IPR018076">
    <property type="entry name" value="T2SS_GspF_dom"/>
</dbReference>
<dbReference type="Proteomes" id="UP000056968">
    <property type="component" value="Chromosome"/>
</dbReference>
<feature type="transmembrane region" description="Helical" evidence="6">
    <location>
        <begin position="129"/>
        <end position="149"/>
    </location>
</feature>
<dbReference type="InterPro" id="IPR042094">
    <property type="entry name" value="T2SS_GspF_sf"/>
</dbReference>
<dbReference type="InterPro" id="IPR045824">
    <property type="entry name" value="T2SS_TadB-like_N"/>
</dbReference>
<evidence type="ECO:0000256" key="5">
    <source>
        <dbReference type="ARBA" id="ARBA00023136"/>
    </source>
</evidence>
<dbReference type="STRING" id="1332080.ATN00_09020"/>
<feature type="domain" description="Type II secretion system protein TadB-like N-terminal" evidence="8">
    <location>
        <begin position="7"/>
        <end position="117"/>
    </location>
</feature>
<feature type="domain" description="Type II secretion system protein GspF" evidence="7">
    <location>
        <begin position="167"/>
        <end position="291"/>
    </location>
</feature>
<sequence length="334" mass="36409">MMPSYVIRIMVLVLLFVAVLLAIEGGAGWYRSRVGTSRAVNKRLKLIASGAQRNVVLSKLRRDDEAARYDAESPFGRMALKLVHMLHGAGIPYTAQLVMSGMALAVAILFVLVMLLAGVGGYALTGGVILLALVFAIALGAGLPLSVISRLNQRRHKKMEDQFPVALDTFVRALRAGHPIAAALDLLTVEMKDPIGTEFGIVADEVTYGADLRDALQRMAERWGMNDLHMFVVSLSIQSETGGNLAEILENLSGVIRERHSLFMKVRALSSEGRTTALMLTVLPVLAFVALFMMNPGFYLDVAQDRMFIIGFGGLAMLYAVGFVTIRRMVDIKV</sequence>
<feature type="transmembrane region" description="Helical" evidence="6">
    <location>
        <begin position="277"/>
        <end position="295"/>
    </location>
</feature>
<reference evidence="9 10" key="1">
    <citation type="submission" date="2015-11" db="EMBL/GenBank/DDBJ databases">
        <title>A Two-component Flavoprotein Monooxygenase System MeaXY Responsible for para-Hydroxylation of 2-Methyl-6-ethylaniline and 2,6-Diethylaniline in Sphingobium baderi DE-13.</title>
        <authorList>
            <person name="Cheng M."/>
            <person name="Meng Q."/>
            <person name="Yang Y."/>
            <person name="Chu C."/>
            <person name="Yan X."/>
            <person name="He J."/>
            <person name="Li S."/>
        </authorList>
    </citation>
    <scope>NUCLEOTIDE SEQUENCE [LARGE SCALE GENOMIC DNA]</scope>
    <source>
        <strain evidence="9 10">DE-13</strain>
    </source>
</reference>
<feature type="transmembrane region" description="Helical" evidence="6">
    <location>
        <begin position="307"/>
        <end position="326"/>
    </location>
</feature>
<evidence type="ECO:0000259" key="7">
    <source>
        <dbReference type="Pfam" id="PF00482"/>
    </source>
</evidence>
<evidence type="ECO:0000256" key="6">
    <source>
        <dbReference type="SAM" id="Phobius"/>
    </source>
</evidence>
<evidence type="ECO:0000256" key="1">
    <source>
        <dbReference type="ARBA" id="ARBA00004651"/>
    </source>
</evidence>
<dbReference type="PANTHER" id="PTHR35007">
    <property type="entry name" value="INTEGRAL MEMBRANE PROTEIN-RELATED"/>
    <property type="match status" value="1"/>
</dbReference>
<keyword evidence="4 6" id="KW-1133">Transmembrane helix</keyword>
<gene>
    <name evidence="9" type="ORF">ATN00_09020</name>
</gene>
<keyword evidence="2" id="KW-1003">Cell membrane</keyword>
<dbReference type="OrthoDB" id="9803381at2"/>
<evidence type="ECO:0000256" key="2">
    <source>
        <dbReference type="ARBA" id="ARBA00022475"/>
    </source>
</evidence>
<accession>A0A0S3EYA9</accession>
<proteinExistence type="predicted"/>
<dbReference type="AlphaFoldDB" id="A0A0S3EYA9"/>